<dbReference type="AlphaFoldDB" id="A0AAN1WK25"/>
<evidence type="ECO:0000313" key="2">
    <source>
        <dbReference type="Proteomes" id="UP001320119"/>
    </source>
</evidence>
<keyword evidence="2" id="KW-1185">Reference proteome</keyword>
<name>A0AAN1WK25_9GAMM</name>
<dbReference type="InterPro" id="IPR043129">
    <property type="entry name" value="ATPase_NBD"/>
</dbReference>
<accession>A0AAN1WK25</accession>
<dbReference type="Proteomes" id="UP001320119">
    <property type="component" value="Chromosome"/>
</dbReference>
<dbReference type="SUPFAM" id="SSF53067">
    <property type="entry name" value="Actin-like ATPase domain"/>
    <property type="match status" value="1"/>
</dbReference>
<proteinExistence type="predicted"/>
<protein>
    <submittedName>
        <fullName evidence="1">MSHA biogenesis protein MshI</fullName>
    </submittedName>
</protein>
<dbReference type="RefSeq" id="WP_236983841.1">
    <property type="nucleotide sequence ID" value="NZ_AP023086.1"/>
</dbReference>
<dbReference type="KEGG" id="marq:MARGE09_P3215"/>
<reference evidence="1 2" key="1">
    <citation type="journal article" date="2022" name="IScience">
        <title>An ultrasensitive nanofiber-based assay for enzymatic hydrolysis and deep-sea microbial degradation of cellulose.</title>
        <authorList>
            <person name="Tsudome M."/>
            <person name="Tachioka M."/>
            <person name="Miyazaki M."/>
            <person name="Uchimura K."/>
            <person name="Tsuda M."/>
            <person name="Takaki Y."/>
            <person name="Deguchi S."/>
        </authorList>
    </citation>
    <scope>NUCLEOTIDE SEQUENCE [LARGE SCALE GENOMIC DNA]</scope>
    <source>
        <strain evidence="1 2">GE09</strain>
    </source>
</reference>
<organism evidence="1 2">
    <name type="scientific">Marinagarivorans cellulosilyticus</name>
    <dbReference type="NCBI Taxonomy" id="2721545"/>
    <lineage>
        <taxon>Bacteria</taxon>
        <taxon>Pseudomonadati</taxon>
        <taxon>Pseudomonadota</taxon>
        <taxon>Gammaproteobacteria</taxon>
        <taxon>Cellvibrionales</taxon>
        <taxon>Cellvibrionaceae</taxon>
        <taxon>Marinagarivorans</taxon>
    </lineage>
</organism>
<dbReference type="EMBL" id="AP023086">
    <property type="protein sequence ID" value="BCD99014.1"/>
    <property type="molecule type" value="Genomic_DNA"/>
</dbReference>
<gene>
    <name evidence="1" type="ORF">MARGE09_P3215</name>
</gene>
<evidence type="ECO:0000313" key="1">
    <source>
        <dbReference type="EMBL" id="BCD99014.1"/>
    </source>
</evidence>
<sequence length="313" mass="34780">MIKWPRKKLANEHVGLELRDDGVAVVHRQAADYGNLLKRVDFLAADINSSREKMLGDYVKEQGLQRMPCNVVLPQGQYQLLLVDAPDVPDDEMRSALRWKIKDLVSISLDDAAIEFFKLPEDGAHSRKKMVYVVIAEMERLRSIVALLKSVDLLLESIDINELVMRNLASSLIDPQFDGRGVAIARLRQGRGSVSLFKKGSLYLSRQFDLDYQAGLLEDLPSDILALELQRSLDYYERQMGQAAPGVVYICGDGVTEDKITDGLRASLASSIQYMDVSAVFGMPEDIDALVLQQCLGAIGGSLRTEQVNHAAN</sequence>